<dbReference type="PANTHER" id="PTHR30620">
    <property type="entry name" value="PERIPLASMIC BETA-GLUCOSIDASE-RELATED"/>
    <property type="match status" value="1"/>
</dbReference>
<dbReference type="AlphaFoldDB" id="A0A840I691"/>
<feature type="domain" description="Glycoside hydrolase family 3 N-terminal" evidence="2">
    <location>
        <begin position="33"/>
        <end position="355"/>
    </location>
</feature>
<name>A0A840I691_9PROT</name>
<dbReference type="InterPro" id="IPR002772">
    <property type="entry name" value="Glyco_hydro_3_C"/>
</dbReference>
<dbReference type="InterPro" id="IPR036881">
    <property type="entry name" value="Glyco_hydro_3_C_sf"/>
</dbReference>
<dbReference type="InterPro" id="IPR051915">
    <property type="entry name" value="Cellulose_Degrad_GH3"/>
</dbReference>
<evidence type="ECO:0000313" key="5">
    <source>
        <dbReference type="EMBL" id="MBB4659942.1"/>
    </source>
</evidence>
<feature type="domain" description="Glycoside hydrolase family 3 C-terminal" evidence="3">
    <location>
        <begin position="396"/>
        <end position="606"/>
    </location>
</feature>
<dbReference type="Pfam" id="PF18559">
    <property type="entry name" value="Exop_C"/>
    <property type="match status" value="1"/>
</dbReference>
<dbReference type="PANTHER" id="PTHR30620:SF77">
    <property type="entry name" value="LYSOSOMAL BETA GLUCOSIDASE-LIKE"/>
    <property type="match status" value="1"/>
</dbReference>
<gene>
    <name evidence="5" type="ORF">GGQ59_002483</name>
</gene>
<evidence type="ECO:0000313" key="6">
    <source>
        <dbReference type="Proteomes" id="UP000563524"/>
    </source>
</evidence>
<dbReference type="SUPFAM" id="SSF51445">
    <property type="entry name" value="(Trans)glycosidases"/>
    <property type="match status" value="1"/>
</dbReference>
<feature type="domain" description="ExoP galactose-binding-like" evidence="4">
    <location>
        <begin position="640"/>
        <end position="791"/>
    </location>
</feature>
<sequence>MERRPEDWPELSPRPGRDEAVEARIDALLAGMTLEEKVGQTIQADLASIVPDDLLEVPLGSVLCGGNSAPGGDNYAGLEAWLETVDAFHQAALRRGGTKVPILWGTDAVHGHNNLVGATIFPHNIGLGCADDPGLIRRIGEVTAREVQACGMDWTFAPTLATPRDDRWGRTYEGYSEDPRIVRDYAAAMVEGLQGAAGTEGFLRGHGLIATAKHFVGDGGTEGGKDQGDTLCDEATLREVHAAGYPPAIEAGVQTIMASFNSWHGERLHGHRYLLTEVLKGRMGFDGVVIGDWNGHAGVEGCRNDSCPAAYEAGVDVIMAPDDWRALFRNTLEQVREGEIAEARIDDAVRRVLRVKLRYGLWDRPRPTERPGAGNGSVPGRAAHRAVAREAVAKSLVLLKNDGVLPIKPSARVLVAGDAASIQKACGGWTLTWQGEGNTNDRFPNGQSIWDGLREAVEAGGGTPELSEDGRTETRPDVAIVVFGEEPYAEFQGDRENLDFTDDAPLALLKRLRADGIPTVSVFLSGRPLHLNPEINASNAFVAAWLPGSEGGGVADVLVGDADGRPRRDFAGKLSFSWPRHPHQTPLNAGEGDGDPLFAYGFGLTYADDGALARLDESGRDAANARGGTEYLRAGRARPPYKIVLSSQGEDVLLTGPAAKTTDGALSVRSVDRAAQEDARELTFTGPARFVLEGPGQDLTREANGRLMVAVHCEVREAPGAPVRMGVLTASGEGAGDVTDRLRGAAGQGWVRLLLPLSGSGLREGDLAETRAPLFIKTAGRLTLRVSDVRLEME</sequence>
<dbReference type="InterPro" id="IPR001764">
    <property type="entry name" value="Glyco_hydro_3_N"/>
</dbReference>
<dbReference type="InterPro" id="IPR036962">
    <property type="entry name" value="Glyco_hydro_3_N_sf"/>
</dbReference>
<dbReference type="InterPro" id="IPR017853">
    <property type="entry name" value="GH"/>
</dbReference>
<organism evidence="5 6">
    <name type="scientific">Parvularcula dongshanensis</name>
    <dbReference type="NCBI Taxonomy" id="1173995"/>
    <lineage>
        <taxon>Bacteria</taxon>
        <taxon>Pseudomonadati</taxon>
        <taxon>Pseudomonadota</taxon>
        <taxon>Alphaproteobacteria</taxon>
        <taxon>Parvularculales</taxon>
        <taxon>Parvularculaceae</taxon>
        <taxon>Parvularcula</taxon>
    </lineage>
</organism>
<evidence type="ECO:0000256" key="1">
    <source>
        <dbReference type="ARBA" id="ARBA00022801"/>
    </source>
</evidence>
<proteinExistence type="predicted"/>
<dbReference type="GO" id="GO:0008422">
    <property type="term" value="F:beta-glucosidase activity"/>
    <property type="evidence" value="ECO:0007669"/>
    <property type="project" value="UniProtKB-EC"/>
</dbReference>
<keyword evidence="6" id="KW-1185">Reference proteome</keyword>
<evidence type="ECO:0000259" key="2">
    <source>
        <dbReference type="Pfam" id="PF00933"/>
    </source>
</evidence>
<evidence type="ECO:0000259" key="4">
    <source>
        <dbReference type="Pfam" id="PF18559"/>
    </source>
</evidence>
<dbReference type="Gene3D" id="3.20.20.300">
    <property type="entry name" value="Glycoside hydrolase, family 3, N-terminal domain"/>
    <property type="match status" value="1"/>
</dbReference>
<dbReference type="SUPFAM" id="SSF52279">
    <property type="entry name" value="Beta-D-glucan exohydrolase, C-terminal domain"/>
    <property type="match status" value="1"/>
</dbReference>
<dbReference type="Pfam" id="PF01915">
    <property type="entry name" value="Glyco_hydro_3_C"/>
    <property type="match status" value="1"/>
</dbReference>
<accession>A0A840I691</accession>
<dbReference type="GO" id="GO:0009251">
    <property type="term" value="P:glucan catabolic process"/>
    <property type="evidence" value="ECO:0007669"/>
    <property type="project" value="TreeGrafter"/>
</dbReference>
<protein>
    <submittedName>
        <fullName evidence="5">Beta-glucosidase</fullName>
        <ecNumber evidence="5">3.2.1.21</ecNumber>
    </submittedName>
</protein>
<keyword evidence="1 5" id="KW-0378">Hydrolase</keyword>
<dbReference type="PRINTS" id="PR00133">
    <property type="entry name" value="GLHYDRLASE3"/>
</dbReference>
<dbReference type="RefSeq" id="WP_183819022.1">
    <property type="nucleotide sequence ID" value="NZ_JACHOB010000005.1"/>
</dbReference>
<dbReference type="InterPro" id="IPR041443">
    <property type="entry name" value="Exop_C"/>
</dbReference>
<evidence type="ECO:0000259" key="3">
    <source>
        <dbReference type="Pfam" id="PF01915"/>
    </source>
</evidence>
<keyword evidence="5" id="KW-0326">Glycosidase</keyword>
<dbReference type="EC" id="3.2.1.21" evidence="5"/>
<reference evidence="5 6" key="1">
    <citation type="submission" date="2020-08" db="EMBL/GenBank/DDBJ databases">
        <title>Genomic Encyclopedia of Type Strains, Phase IV (KMG-IV): sequencing the most valuable type-strain genomes for metagenomic binning, comparative biology and taxonomic classification.</title>
        <authorList>
            <person name="Goeker M."/>
        </authorList>
    </citation>
    <scope>NUCLEOTIDE SEQUENCE [LARGE SCALE GENOMIC DNA]</scope>
    <source>
        <strain evidence="5 6">DSM 102850</strain>
    </source>
</reference>
<dbReference type="Pfam" id="PF00933">
    <property type="entry name" value="Glyco_hydro_3"/>
    <property type="match status" value="1"/>
</dbReference>
<dbReference type="Proteomes" id="UP000563524">
    <property type="component" value="Unassembled WGS sequence"/>
</dbReference>
<dbReference type="Gene3D" id="3.40.50.1700">
    <property type="entry name" value="Glycoside hydrolase family 3 C-terminal domain"/>
    <property type="match status" value="1"/>
</dbReference>
<comment type="caution">
    <text evidence="5">The sequence shown here is derived from an EMBL/GenBank/DDBJ whole genome shotgun (WGS) entry which is preliminary data.</text>
</comment>
<dbReference type="EMBL" id="JACHOB010000005">
    <property type="protein sequence ID" value="MBB4659942.1"/>
    <property type="molecule type" value="Genomic_DNA"/>
</dbReference>
<dbReference type="Gene3D" id="2.60.120.430">
    <property type="entry name" value="Galactose-binding lectin"/>
    <property type="match status" value="1"/>
</dbReference>